<reference evidence="17" key="2">
    <citation type="submission" date="2022-10" db="EMBL/GenBank/DDBJ databases">
        <authorList>
            <consortium name="ENA_rothamsted_submissions"/>
            <consortium name="culmorum"/>
            <person name="King R."/>
        </authorList>
    </citation>
    <scope>NUCLEOTIDE SEQUENCE</scope>
</reference>
<evidence type="ECO:0000313" key="17">
    <source>
        <dbReference type="EMBL" id="CAG9798914.1"/>
    </source>
</evidence>
<dbReference type="GO" id="GO:0046854">
    <property type="term" value="P:phosphatidylinositol phosphate biosynthetic process"/>
    <property type="evidence" value="ECO:0007669"/>
    <property type="project" value="InterPro"/>
</dbReference>
<comment type="subcellular location">
    <subcellularLocation>
        <location evidence="3">Membrane</location>
        <topology evidence="3">Single-pass membrane protein</topology>
    </subcellularLocation>
</comment>
<evidence type="ECO:0000256" key="12">
    <source>
        <dbReference type="ARBA" id="ARBA00023136"/>
    </source>
</evidence>
<dbReference type="FunFam" id="3.30.540.10:FF:000012">
    <property type="entry name" value="Blast:Putative inositol monophosphatase 3"/>
    <property type="match status" value="1"/>
</dbReference>
<evidence type="ECO:0000256" key="9">
    <source>
        <dbReference type="ARBA" id="ARBA00022801"/>
    </source>
</evidence>
<evidence type="ECO:0000256" key="16">
    <source>
        <dbReference type="SAM" id="Phobius"/>
    </source>
</evidence>
<dbReference type="Proteomes" id="UP001153620">
    <property type="component" value="Chromosome 1"/>
</dbReference>
<dbReference type="EC" id="3.1.3.25" evidence="6"/>
<evidence type="ECO:0000256" key="7">
    <source>
        <dbReference type="ARBA" id="ARBA00022692"/>
    </source>
</evidence>
<keyword evidence="11 16" id="KW-1133">Transmembrane helix</keyword>
<keyword evidence="9" id="KW-0378">Hydrolase</keyword>
<evidence type="ECO:0000256" key="13">
    <source>
        <dbReference type="ARBA" id="ARBA00042119"/>
    </source>
</evidence>
<keyword evidence="10 15" id="KW-0460">Magnesium</keyword>
<dbReference type="EMBL" id="OU895877">
    <property type="protein sequence ID" value="CAG9798914.1"/>
    <property type="molecule type" value="Genomic_DNA"/>
</dbReference>
<dbReference type="GO" id="GO:0052834">
    <property type="term" value="F:inositol monophosphate phosphatase activity"/>
    <property type="evidence" value="ECO:0007669"/>
    <property type="project" value="UniProtKB-EC"/>
</dbReference>
<evidence type="ECO:0000313" key="18">
    <source>
        <dbReference type="Proteomes" id="UP001153620"/>
    </source>
</evidence>
<dbReference type="InterPro" id="IPR050725">
    <property type="entry name" value="CysQ/Inositol_MonoPase"/>
</dbReference>
<evidence type="ECO:0000256" key="4">
    <source>
        <dbReference type="ARBA" id="ARBA00005152"/>
    </source>
</evidence>
<evidence type="ECO:0000256" key="6">
    <source>
        <dbReference type="ARBA" id="ARBA00013106"/>
    </source>
</evidence>
<evidence type="ECO:0000256" key="10">
    <source>
        <dbReference type="ARBA" id="ARBA00022842"/>
    </source>
</evidence>
<keyword evidence="12 16" id="KW-0472">Membrane</keyword>
<dbReference type="Gene3D" id="3.30.540.10">
    <property type="entry name" value="Fructose-1,6-Bisphosphatase, subunit A, domain 1"/>
    <property type="match status" value="1"/>
</dbReference>
<evidence type="ECO:0000256" key="1">
    <source>
        <dbReference type="ARBA" id="ARBA00001033"/>
    </source>
</evidence>
<feature type="binding site" evidence="15">
    <location>
        <position position="161"/>
    </location>
    <ligand>
        <name>Mg(2+)</name>
        <dbReference type="ChEBI" id="CHEBI:18420"/>
        <label>1</label>
        <note>catalytic</note>
    </ligand>
</feature>
<evidence type="ECO:0000256" key="2">
    <source>
        <dbReference type="ARBA" id="ARBA00001946"/>
    </source>
</evidence>
<evidence type="ECO:0000256" key="3">
    <source>
        <dbReference type="ARBA" id="ARBA00004167"/>
    </source>
</evidence>
<evidence type="ECO:0000256" key="8">
    <source>
        <dbReference type="ARBA" id="ARBA00022723"/>
    </source>
</evidence>
<accession>A0A9N9RLC6</accession>
<dbReference type="OrthoDB" id="74460at2759"/>
<dbReference type="GO" id="GO:0012505">
    <property type="term" value="C:endomembrane system"/>
    <property type="evidence" value="ECO:0007669"/>
    <property type="project" value="TreeGrafter"/>
</dbReference>
<dbReference type="GO" id="GO:0008254">
    <property type="term" value="F:3'-nucleotidase activity"/>
    <property type="evidence" value="ECO:0007669"/>
    <property type="project" value="TreeGrafter"/>
</dbReference>
<dbReference type="AlphaFoldDB" id="A0A9N9RLC6"/>
<comment type="similarity">
    <text evidence="5">Belongs to the inositol monophosphatase superfamily.</text>
</comment>
<dbReference type="InterPro" id="IPR000760">
    <property type="entry name" value="Inositol_monophosphatase-like"/>
</dbReference>
<dbReference type="PANTHER" id="PTHR43028:SF4">
    <property type="entry name" value="INOSITOL MONOPHOSPHATASE 3"/>
    <property type="match status" value="1"/>
</dbReference>
<comment type="cofactor">
    <cofactor evidence="2 15">
        <name>Mg(2+)</name>
        <dbReference type="ChEBI" id="CHEBI:18420"/>
    </cofactor>
</comment>
<proteinExistence type="inferred from homology"/>
<evidence type="ECO:0000256" key="11">
    <source>
        <dbReference type="ARBA" id="ARBA00022989"/>
    </source>
</evidence>
<evidence type="ECO:0000256" key="15">
    <source>
        <dbReference type="PIRSR" id="PIRSR600760-2"/>
    </source>
</evidence>
<comment type="catalytic activity">
    <reaction evidence="1">
        <text>a myo-inositol phosphate + H2O = myo-inositol + phosphate</text>
        <dbReference type="Rhea" id="RHEA:24056"/>
        <dbReference type="ChEBI" id="CHEBI:15377"/>
        <dbReference type="ChEBI" id="CHEBI:17268"/>
        <dbReference type="ChEBI" id="CHEBI:43474"/>
        <dbReference type="ChEBI" id="CHEBI:84139"/>
        <dbReference type="EC" id="3.1.3.25"/>
    </reaction>
</comment>
<dbReference type="PANTHER" id="PTHR43028">
    <property type="entry name" value="3'(2'),5'-BISPHOSPHATE NUCLEOTIDASE 1"/>
    <property type="match status" value="1"/>
</dbReference>
<dbReference type="GO" id="GO:0005737">
    <property type="term" value="C:cytoplasm"/>
    <property type="evidence" value="ECO:0007669"/>
    <property type="project" value="UniProtKB-ARBA"/>
</dbReference>
<sequence>MNLGGAVKVNKCAVITFIGIVLFIIYVLSATSSTIESLKKSSKNEVNLRKLIIGLILAAKSGGNQVIKISNEPDFGGVKTKGKTQEGVNDYITLADVNSHCQIAYSLWHIFPNLNLISEEDVQKKNCPTDLDFFDLDPSVLGNVQLPDIHVPAQDLTLWIDPLDATKEFTEKLFQYVSVMICVADKKGEAIAGVVYFPFSKRLYWSWRGHGVSENLANIKADLDDNVQNPIAIVSLSHAGKVKDLAKSMLGEKTSIIGAAGSGYKIVQVLEGNATIYLHNTRIKKWDLCAGNALINSVGGRMVTLKRDKISYSANSDHLVEDGLLVEINNHVVNKT</sequence>
<dbReference type="Pfam" id="PF00459">
    <property type="entry name" value="Inositol_P"/>
    <property type="match status" value="1"/>
</dbReference>
<keyword evidence="18" id="KW-1185">Reference proteome</keyword>
<organism evidence="17 18">
    <name type="scientific">Chironomus riparius</name>
    <dbReference type="NCBI Taxonomy" id="315576"/>
    <lineage>
        <taxon>Eukaryota</taxon>
        <taxon>Metazoa</taxon>
        <taxon>Ecdysozoa</taxon>
        <taxon>Arthropoda</taxon>
        <taxon>Hexapoda</taxon>
        <taxon>Insecta</taxon>
        <taxon>Pterygota</taxon>
        <taxon>Neoptera</taxon>
        <taxon>Endopterygota</taxon>
        <taxon>Diptera</taxon>
        <taxon>Nematocera</taxon>
        <taxon>Chironomoidea</taxon>
        <taxon>Chironomidae</taxon>
        <taxon>Chironominae</taxon>
        <taxon>Chironomus</taxon>
    </lineage>
</organism>
<dbReference type="SUPFAM" id="SSF56655">
    <property type="entry name" value="Carbohydrate phosphatase"/>
    <property type="match status" value="1"/>
</dbReference>
<keyword evidence="8 15" id="KW-0479">Metal-binding</keyword>
<name>A0A9N9RLC6_9DIPT</name>
<dbReference type="GO" id="GO:0046872">
    <property type="term" value="F:metal ion binding"/>
    <property type="evidence" value="ECO:0007669"/>
    <property type="project" value="UniProtKB-KW"/>
</dbReference>
<feature type="binding site" evidence="15">
    <location>
        <position position="164"/>
    </location>
    <ligand>
        <name>Mg(2+)</name>
        <dbReference type="ChEBI" id="CHEBI:18420"/>
        <label>1</label>
        <note>catalytic</note>
    </ligand>
</feature>
<dbReference type="InterPro" id="IPR020550">
    <property type="entry name" value="Inositol_monophosphatase_CS"/>
</dbReference>
<evidence type="ECO:0000256" key="5">
    <source>
        <dbReference type="ARBA" id="ARBA00009759"/>
    </source>
</evidence>
<reference evidence="17" key="1">
    <citation type="submission" date="2022-01" db="EMBL/GenBank/DDBJ databases">
        <authorList>
            <person name="King R."/>
        </authorList>
    </citation>
    <scope>NUCLEOTIDE SEQUENCE</scope>
</reference>
<gene>
    <name evidence="17" type="ORF">CHIRRI_LOCUS1889</name>
</gene>
<protein>
    <recommendedName>
        <fullName evidence="6">inositol-phosphate phosphatase</fullName>
        <ecNumber evidence="6">3.1.3.25</ecNumber>
    </recommendedName>
    <alternativeName>
        <fullName evidence="14">Inositol-1(or 4)-monophosphatase 3</fullName>
    </alternativeName>
    <alternativeName>
        <fullName evidence="13">Myo-inositol monophosphatase A3</fullName>
    </alternativeName>
</protein>
<dbReference type="Gene3D" id="3.40.190.80">
    <property type="match status" value="1"/>
</dbReference>
<feature type="binding site" evidence="15">
    <location>
        <position position="119"/>
    </location>
    <ligand>
        <name>Mg(2+)</name>
        <dbReference type="ChEBI" id="CHEBI:18420"/>
        <label>1</label>
        <note>catalytic</note>
    </ligand>
</feature>
<comment type="pathway">
    <text evidence="4">Polyol metabolism; myo-inositol biosynthesis; myo-inositol from D-glucose 6-phosphate: step 2/2.</text>
</comment>
<feature type="binding site" evidence="15">
    <location>
        <position position="163"/>
    </location>
    <ligand>
        <name>Mg(2+)</name>
        <dbReference type="ChEBI" id="CHEBI:18420"/>
        <label>1</label>
        <note>catalytic</note>
    </ligand>
</feature>
<dbReference type="PROSITE" id="PS00630">
    <property type="entry name" value="IMP_2"/>
    <property type="match status" value="1"/>
</dbReference>
<feature type="transmembrane region" description="Helical" evidence="16">
    <location>
        <begin position="12"/>
        <end position="29"/>
    </location>
</feature>
<feature type="binding site" evidence="15">
    <location>
        <position position="287"/>
    </location>
    <ligand>
        <name>Mg(2+)</name>
        <dbReference type="ChEBI" id="CHEBI:18420"/>
        <label>1</label>
        <note>catalytic</note>
    </ligand>
</feature>
<evidence type="ECO:0000256" key="14">
    <source>
        <dbReference type="ARBA" id="ARBA00042949"/>
    </source>
</evidence>
<keyword evidence="7 16" id="KW-0812">Transmembrane</keyword>
<dbReference type="GO" id="GO:0016020">
    <property type="term" value="C:membrane"/>
    <property type="evidence" value="ECO:0007669"/>
    <property type="project" value="UniProtKB-SubCell"/>
</dbReference>